<dbReference type="PANTHER" id="PTHR21349:SF0">
    <property type="entry name" value="LARGE RIBOSOMAL SUBUNIT PROTEIN BL21M"/>
    <property type="match status" value="1"/>
</dbReference>
<dbReference type="OrthoDB" id="5994at2759"/>
<accession>A0A427XFW5</accession>
<dbReference type="RefSeq" id="XP_028472937.1">
    <property type="nucleotide sequence ID" value="XM_028618570.1"/>
</dbReference>
<reference evidence="3 4" key="1">
    <citation type="submission" date="2018-11" db="EMBL/GenBank/DDBJ databases">
        <title>Genome sequence of Apiotrichum porosum DSM 27194.</title>
        <authorList>
            <person name="Aliyu H."/>
            <person name="Gorte O."/>
            <person name="Ochsenreither K."/>
        </authorList>
    </citation>
    <scope>NUCLEOTIDE SEQUENCE [LARGE SCALE GENOMIC DNA]</scope>
    <source>
        <strain evidence="3 4">DSM 27194</strain>
    </source>
</reference>
<evidence type="ECO:0000256" key="2">
    <source>
        <dbReference type="ARBA" id="ARBA00044129"/>
    </source>
</evidence>
<dbReference type="Pfam" id="PF00829">
    <property type="entry name" value="Ribosomal_L21p"/>
    <property type="match status" value="1"/>
</dbReference>
<dbReference type="GO" id="GO:0003735">
    <property type="term" value="F:structural constituent of ribosome"/>
    <property type="evidence" value="ECO:0007669"/>
    <property type="project" value="TreeGrafter"/>
</dbReference>
<dbReference type="Proteomes" id="UP000279236">
    <property type="component" value="Unassembled WGS sequence"/>
</dbReference>
<evidence type="ECO:0000313" key="3">
    <source>
        <dbReference type="EMBL" id="RSH77790.1"/>
    </source>
</evidence>
<dbReference type="InterPro" id="IPR028909">
    <property type="entry name" value="bL21-like"/>
</dbReference>
<name>A0A427XFW5_9TREE</name>
<dbReference type="SUPFAM" id="SSF141091">
    <property type="entry name" value="L21p-like"/>
    <property type="match status" value="1"/>
</dbReference>
<evidence type="ECO:0000313" key="4">
    <source>
        <dbReference type="Proteomes" id="UP000279236"/>
    </source>
</evidence>
<sequence>MPPRPALPRVNTLRQSLRALSSTPAVAAESSSAAASSSTSTMSPFGSLPPLLPASTERVLPTSTSGALRLLREQTTPSTGIYLVARLHSRSYLLHPRDVLTLPTLKPMQAPGTTLALTRILEVGSRDFAIRSPAAEGKELRKQLPKLAGVDSSFETIPPWVASCELTVLEHTKSPLTHTILKKRRKGYKKTIQNKQGWTRLRVGDIILGDGAAPAESA</sequence>
<dbReference type="GO" id="GO:0005762">
    <property type="term" value="C:mitochondrial large ribosomal subunit"/>
    <property type="evidence" value="ECO:0007669"/>
    <property type="project" value="TreeGrafter"/>
</dbReference>
<comment type="similarity">
    <text evidence="1">Belongs to the bacterial ribosomal protein bL21 family.</text>
</comment>
<dbReference type="AlphaFoldDB" id="A0A427XFW5"/>
<protein>
    <recommendedName>
        <fullName evidence="2">Large ribosomal subunit protein bL21m</fullName>
    </recommendedName>
</protein>
<gene>
    <name evidence="3" type="ORF">EHS24_002850</name>
</gene>
<organism evidence="3 4">
    <name type="scientific">Apiotrichum porosum</name>
    <dbReference type="NCBI Taxonomy" id="105984"/>
    <lineage>
        <taxon>Eukaryota</taxon>
        <taxon>Fungi</taxon>
        <taxon>Dikarya</taxon>
        <taxon>Basidiomycota</taxon>
        <taxon>Agaricomycotina</taxon>
        <taxon>Tremellomycetes</taxon>
        <taxon>Trichosporonales</taxon>
        <taxon>Trichosporonaceae</taxon>
        <taxon>Apiotrichum</taxon>
    </lineage>
</organism>
<dbReference type="InterPro" id="IPR036164">
    <property type="entry name" value="bL21-like_sf"/>
</dbReference>
<dbReference type="EMBL" id="RSCE01000014">
    <property type="protein sequence ID" value="RSH77790.1"/>
    <property type="molecule type" value="Genomic_DNA"/>
</dbReference>
<keyword evidence="4" id="KW-1185">Reference proteome</keyword>
<proteinExistence type="inferred from homology"/>
<dbReference type="PANTHER" id="PTHR21349">
    <property type="entry name" value="50S RIBOSOMAL PROTEIN L21"/>
    <property type="match status" value="1"/>
</dbReference>
<dbReference type="GeneID" id="39587393"/>
<dbReference type="STRING" id="105984.A0A427XFW5"/>
<comment type="caution">
    <text evidence="3">The sequence shown here is derived from an EMBL/GenBank/DDBJ whole genome shotgun (WGS) entry which is preliminary data.</text>
</comment>
<evidence type="ECO:0000256" key="1">
    <source>
        <dbReference type="ARBA" id="ARBA00008563"/>
    </source>
</evidence>